<dbReference type="CDD" id="cd02440">
    <property type="entry name" value="AdoMet_MTases"/>
    <property type="match status" value="1"/>
</dbReference>
<reference evidence="3 4" key="1">
    <citation type="submission" date="2016-12" db="EMBL/GenBank/DDBJ databases">
        <title>Draft genome sequence of Fusarium oxysporum causing rot on Narcissus.</title>
        <authorList>
            <person name="Armitage A.D."/>
            <person name="Taylor A."/>
            <person name="Clarkson J.P."/>
            <person name="Harrison R.J."/>
            <person name="Jackson A.C."/>
        </authorList>
    </citation>
    <scope>NUCLEOTIDE SEQUENCE [LARGE SCALE GENOMIC DNA]</scope>
    <source>
        <strain evidence="3 4">N139</strain>
    </source>
</reference>
<dbReference type="AlphaFoldDB" id="A0A4Q2V4E9"/>
<feature type="domain" description="Methyltransferase" evidence="2">
    <location>
        <begin position="54"/>
        <end position="154"/>
    </location>
</feature>
<evidence type="ECO:0000313" key="3">
    <source>
        <dbReference type="EMBL" id="RYC79759.1"/>
    </source>
</evidence>
<dbReference type="InterPro" id="IPR029063">
    <property type="entry name" value="SAM-dependent_MTases_sf"/>
</dbReference>
<dbReference type="Gene3D" id="3.40.50.150">
    <property type="entry name" value="Vaccinia Virus protein VP39"/>
    <property type="match status" value="1"/>
</dbReference>
<dbReference type="EMBL" id="MQTW01000522">
    <property type="protein sequence ID" value="RYC79759.1"/>
    <property type="molecule type" value="Genomic_DNA"/>
</dbReference>
<evidence type="ECO:0000259" key="2">
    <source>
        <dbReference type="Pfam" id="PF13649"/>
    </source>
</evidence>
<proteinExistence type="inferred from homology"/>
<comment type="similarity">
    <text evidence="1">Belongs to the methyltransferase superfamily. LaeA methyltransferase family.</text>
</comment>
<name>A0A4Q2V4E9_FUSOX</name>
<accession>A0A4Q2V4E9</accession>
<sequence>MSTSQDNIIRFYAQQATNEDNRLLSHPMERELTLRAIQQTLEISGFAQSLPKRIVDIGGGTGRLAFRLADEGYHVDLIDLSPGLVHLAQTEQERRAAIGSQALLKSINVGNALDKPTFPENSYDAVLLLGPLYHLLYEPERIQAIENAIRIAKPQNGFIFCAFISREAHLRDLAMRDPARIVKQRDFYDQYVRTFPFQPDDICPQIHQESNGTFLRQLRDGRYQRFNETLGVNAQSFHATYDYIEKFFQSNFTHSTDLLNIRSTEGILGGRLDQQLAQSSDEVMAAWADLMFENYSTNAQHLGCADHLLVTLRKK</sequence>
<dbReference type="SUPFAM" id="SSF53335">
    <property type="entry name" value="S-adenosyl-L-methionine-dependent methyltransferases"/>
    <property type="match status" value="1"/>
</dbReference>
<evidence type="ECO:0000313" key="4">
    <source>
        <dbReference type="Proteomes" id="UP000290540"/>
    </source>
</evidence>
<gene>
    <name evidence="3" type="ORF">BFJ63_vAg17355</name>
</gene>
<dbReference type="Pfam" id="PF13649">
    <property type="entry name" value="Methyltransf_25"/>
    <property type="match status" value="1"/>
</dbReference>
<dbReference type="PANTHER" id="PTHR43591:SF110">
    <property type="entry name" value="RHODANESE DOMAIN-CONTAINING PROTEIN"/>
    <property type="match status" value="1"/>
</dbReference>
<dbReference type="InterPro" id="IPR041698">
    <property type="entry name" value="Methyltransf_25"/>
</dbReference>
<organism evidence="3 4">
    <name type="scientific">Fusarium oxysporum f. sp. narcissi</name>
    <dbReference type="NCBI Taxonomy" id="451672"/>
    <lineage>
        <taxon>Eukaryota</taxon>
        <taxon>Fungi</taxon>
        <taxon>Dikarya</taxon>
        <taxon>Ascomycota</taxon>
        <taxon>Pezizomycotina</taxon>
        <taxon>Sordariomycetes</taxon>
        <taxon>Hypocreomycetidae</taxon>
        <taxon>Hypocreales</taxon>
        <taxon>Nectriaceae</taxon>
        <taxon>Fusarium</taxon>
        <taxon>Fusarium oxysporum species complex</taxon>
    </lineage>
</organism>
<dbReference type="Proteomes" id="UP000290540">
    <property type="component" value="Unassembled WGS sequence"/>
</dbReference>
<evidence type="ECO:0000256" key="1">
    <source>
        <dbReference type="ARBA" id="ARBA00038158"/>
    </source>
</evidence>
<protein>
    <recommendedName>
        <fullName evidence="2">Methyltransferase domain-containing protein</fullName>
    </recommendedName>
</protein>
<dbReference type="PANTHER" id="PTHR43591">
    <property type="entry name" value="METHYLTRANSFERASE"/>
    <property type="match status" value="1"/>
</dbReference>
<comment type="caution">
    <text evidence="3">The sequence shown here is derived from an EMBL/GenBank/DDBJ whole genome shotgun (WGS) entry which is preliminary data.</text>
</comment>